<dbReference type="PANTHER" id="PTHR45527">
    <property type="entry name" value="NONRIBOSOMAL PEPTIDE SYNTHETASE"/>
    <property type="match status" value="1"/>
</dbReference>
<dbReference type="Gene3D" id="3.40.50.12780">
    <property type="entry name" value="N-terminal domain of ligase-like"/>
    <property type="match status" value="2"/>
</dbReference>
<dbReference type="PROSITE" id="PS50075">
    <property type="entry name" value="CARRIER"/>
    <property type="match status" value="2"/>
</dbReference>
<dbReference type="InterPro" id="IPR041464">
    <property type="entry name" value="TubC_N"/>
</dbReference>
<dbReference type="NCBIfam" id="NF003417">
    <property type="entry name" value="PRK04813.1"/>
    <property type="match status" value="2"/>
</dbReference>
<sequence length="2164" mass="241125">MGIMQGIYQMNARGIHLYLDNDKLKTSARQGAITAQDAEFIRGNKSAIITYLTQKARYDDALEQLGTVHSGAEIPLSAAQQRLWFAYQSDPLSCSYNICHAVQLGEGVALSDIETAISMLLARHPVLRTVLCNHNGQGYQRVQPATAIEITVQAISSDELQQHIAQQWQIPFKLEAEPPFRVQCVQDEHGRRVLLYSFHHIAVDGVSADIFLREFAQLYTSLRADQSMPQLPQTLPYSDFASWEAHHREAGTFTYQLDFWQQTLQGVAAKPAGFSVSPCDSDALLNASEYSLEIAPEIFAALQDKAIEHHASPFMITLAALYVLLHRYSGEQDLVIGTAHANRPSRQLDQTLGFFVNMLPLRLDMSQHSHSHSLIESVRAQVVQAFEHHAAPFDEIINRCGLANGQVTNPLFEVCIAYQNGNDRDYAAQGSDFTVLPNPAEQLRFPIQFTFYPKGEALSLVIEYSHKLFSAQQIAQLGDSYTRILSALCLSQDTDLTQLSLVDDAQQTYFAAQHQHQPDTIVGFVTRACETFPARLAVVDSHANETLTYAELQQQVDAFAQQLLDCQVQPGQRVAICLPRSCDLIVAILATLRIGCCYVPIDPSVPAQRRDYILEDTSPAAIICSEQTQPQDLNGVRSILIEHRQQEAKMPLQARFSPAPDDLAYIIYTSGSTGQPKGVQVSHRNVARLFSACEAHYDFSEQDVWCLFHSYGFDFSVWEIFGALRYGARLEIVDADVAKDSARFIALLQVRGVTVLNQTPSAFRQVINQLTPTQGSALSLRHVIFGGEKLHPQWLQGWYDKVPGSQVQFHNMYGITETTVHVSYQQVSKALIEQGTSAIGYALNDLEILLLDVQGQPAAPYAVGEAYIGGGGVTQGYFGQPEKTAQRFVPAPGYCQSKILYRSGDLMMYDPEVGLVYCQRNDNQVQLRGFRIELDEIATQLRAHEWVQDAEVRLWQREADEALVAYIIPVRTGDQSDEQLTEQLKAALAKTLPAYMQPHYYQTLGAWPLTDNGKLDERALPLPRSSTRRQDQCPPITPSEQKLHAIWCQLLELEEVGCEDNFFAVGGHSLLATRLAAQIEQQFSQLLGLDVLLKLGTIRSIAAQLDRQQGNVQRIEPAPQLDSYPLSYAQQRLWVVDQHLIRRSVYNMPVAFRIPKTMDLDKLAQAFQWLVDRHPVLRTYFELEEQGPRQKIAAQYTAHFEHLQVDNDAQLEAHMAQQINTPFALDTLPLFRVTVYHLPQAAPQILLNMHHIISDGWSIQTMCEQWFDGYQHVCDGRALNPINADLAYHDYAYWQRDKAHQASWLDALATLKTRLSELAPCHALPLDKPRPEQPSGRGQVLLKALPASLAKQLKITASHYQCNLLQLFYSAFALVMRSANRAQPLVIGMPASDRERAGLQNTLGYFVNSVPLCCDTELQVSAEQWLREQQSRVLDAIKCTKVPFDWLLDELHIERSMRYHPLFQLLFSYQVVNPDSDGFVQQGIEGVAVPWQSAKFDLNLEVVEQQGEAAAFWLKWEFSTDIFNAQRIEQWHAHLLDALAYFAQSTNASQSLSALTQPWSVDAKAIVDRTARPTFSGLFERFSDMAQRHATRPAIIQKGQTLSYAQLHQDVMQLAGHLTGEQLVAGGRLLFSVDDRYQGICLMLACIALGVTFAPLDTSWPEHRFQQVKAQFQPDLEVRNDTLVERQFWCVQTQRPSASANAVTPLGKSADDHPVSCMFTSGTTGVAKGVLIPENAILRLVVGSDYVPLNTETCMLQMSSLGFDAATFEVFGPLLNGGSLVLYQELGDYLQGIDALLSRHEINTCWMTAGLFKYWSERLSGPTALRYLLVGGDVVAPNAVQAVYQQDPKIQIINGYGPTENTTFSTTYAIEREIDPSLPIAIGQCVTGSSCVVVDEQGQILTKGQTGELLVGGYGLALGYLNDPQLNESKFVSVAGLAGRFYATGDRVYMDGAGCLHYCGRTDNLIKVNGYRVDLLDIETNLTQLEGVQSAVVVVNGTDSANKVLAAAVLGEHTLIMTELEATLREKLPHYMIPSRILQLPEFPLNPNGKFDRQAIAKILAQSQSTLTEPLQCTDTLSSLLGILADMGVDNLDVEENFFNQGGNSLLAIRFCNAIEERLGMPVSVSVIYQNPTLSALATYLNLIEQSSSPTEAMERDDVIDIVI</sequence>
<evidence type="ECO:0000259" key="4">
    <source>
        <dbReference type="PROSITE" id="PS50075"/>
    </source>
</evidence>
<comment type="caution">
    <text evidence="5">The sequence shown here is derived from an EMBL/GenBank/DDBJ whole genome shotgun (WGS) entry which is preliminary data.</text>
</comment>
<dbReference type="InterPro" id="IPR020806">
    <property type="entry name" value="PKS_PP-bd"/>
</dbReference>
<dbReference type="SUPFAM" id="SSF47336">
    <property type="entry name" value="ACP-like"/>
    <property type="match status" value="2"/>
</dbReference>
<dbReference type="InterPro" id="IPR042099">
    <property type="entry name" value="ANL_N_sf"/>
</dbReference>
<dbReference type="Gene3D" id="3.30.559.30">
    <property type="entry name" value="Nonribosomal peptide synthetase, condensation domain"/>
    <property type="match status" value="2"/>
</dbReference>
<dbReference type="PROSITE" id="PS00012">
    <property type="entry name" value="PHOSPHOPANTETHEINE"/>
    <property type="match status" value="1"/>
</dbReference>
<dbReference type="InterPro" id="IPR045851">
    <property type="entry name" value="AMP-bd_C_sf"/>
</dbReference>
<dbReference type="InterPro" id="IPR036736">
    <property type="entry name" value="ACP-like_sf"/>
</dbReference>
<dbReference type="InterPro" id="IPR000873">
    <property type="entry name" value="AMP-dep_synth/lig_dom"/>
</dbReference>
<evidence type="ECO:0000313" key="5">
    <source>
        <dbReference type="EMBL" id="RZM84280.1"/>
    </source>
</evidence>
<dbReference type="GO" id="GO:0044550">
    <property type="term" value="P:secondary metabolite biosynthetic process"/>
    <property type="evidence" value="ECO:0007669"/>
    <property type="project" value="TreeGrafter"/>
</dbReference>
<dbReference type="InterPro" id="IPR044894">
    <property type="entry name" value="TubC_N_sf"/>
</dbReference>
<dbReference type="SMART" id="SM00823">
    <property type="entry name" value="PKS_PP"/>
    <property type="match status" value="1"/>
</dbReference>
<dbReference type="GO" id="GO:0031177">
    <property type="term" value="F:phosphopantetheine binding"/>
    <property type="evidence" value="ECO:0007669"/>
    <property type="project" value="InterPro"/>
</dbReference>
<dbReference type="EMBL" id="PPUZ01000010">
    <property type="protein sequence ID" value="RZM84280.1"/>
    <property type="molecule type" value="Genomic_DNA"/>
</dbReference>
<feature type="domain" description="Carrier" evidence="4">
    <location>
        <begin position="2071"/>
        <end position="2145"/>
    </location>
</feature>
<dbReference type="Gene3D" id="3.30.300.30">
    <property type="match status" value="2"/>
</dbReference>
<dbReference type="Pfam" id="PF00501">
    <property type="entry name" value="AMP-binding"/>
    <property type="match status" value="2"/>
</dbReference>
<gene>
    <name evidence="5" type="ORF">C3B51_04000</name>
</gene>
<dbReference type="Gene3D" id="3.30.559.10">
    <property type="entry name" value="Chloramphenicol acetyltransferase-like domain"/>
    <property type="match status" value="2"/>
</dbReference>
<keyword evidence="2" id="KW-0596">Phosphopantetheine</keyword>
<dbReference type="Pfam" id="PF13193">
    <property type="entry name" value="AMP-binding_C"/>
    <property type="match status" value="1"/>
</dbReference>
<dbReference type="FunFam" id="3.40.50.980:FF:000001">
    <property type="entry name" value="Non-ribosomal peptide synthetase"/>
    <property type="match status" value="1"/>
</dbReference>
<dbReference type="Gene3D" id="1.10.1200.10">
    <property type="entry name" value="ACP-like"/>
    <property type="match status" value="2"/>
</dbReference>
<evidence type="ECO:0000313" key="6">
    <source>
        <dbReference type="Proteomes" id="UP000292345"/>
    </source>
</evidence>
<dbReference type="CDD" id="cd19531">
    <property type="entry name" value="LCL_NRPS-like"/>
    <property type="match status" value="2"/>
</dbReference>
<dbReference type="SUPFAM" id="SSF56801">
    <property type="entry name" value="Acetyl-CoA synthetase-like"/>
    <property type="match status" value="2"/>
</dbReference>
<name>A0A4Q7EJP2_9GAMM</name>
<evidence type="ECO:0000256" key="3">
    <source>
        <dbReference type="ARBA" id="ARBA00022553"/>
    </source>
</evidence>
<dbReference type="InterPro" id="IPR023213">
    <property type="entry name" value="CAT-like_dom_sf"/>
</dbReference>
<dbReference type="Gene3D" id="1.10.10.1830">
    <property type="entry name" value="Non-ribosomal peptide synthase, adenylation domain"/>
    <property type="match status" value="1"/>
</dbReference>
<dbReference type="NCBIfam" id="TIGR01733">
    <property type="entry name" value="AA-adenyl-dom"/>
    <property type="match status" value="1"/>
</dbReference>
<dbReference type="InterPro" id="IPR009081">
    <property type="entry name" value="PP-bd_ACP"/>
</dbReference>
<keyword evidence="3" id="KW-0597">Phosphoprotein</keyword>
<dbReference type="InterPro" id="IPR001242">
    <property type="entry name" value="Condensation_dom"/>
</dbReference>
<dbReference type="GO" id="GO:0043041">
    <property type="term" value="P:amino acid activation for nonribosomal peptide biosynthetic process"/>
    <property type="evidence" value="ECO:0007669"/>
    <property type="project" value="TreeGrafter"/>
</dbReference>
<dbReference type="InterPro" id="IPR020845">
    <property type="entry name" value="AMP-binding_CS"/>
</dbReference>
<comment type="cofactor">
    <cofactor evidence="1">
        <name>pantetheine 4'-phosphate</name>
        <dbReference type="ChEBI" id="CHEBI:47942"/>
    </cofactor>
</comment>
<dbReference type="InterPro" id="IPR010071">
    <property type="entry name" value="AA_adenyl_dom"/>
</dbReference>
<dbReference type="PROSITE" id="PS00455">
    <property type="entry name" value="AMP_BINDING"/>
    <property type="match status" value="1"/>
</dbReference>
<evidence type="ECO:0000256" key="2">
    <source>
        <dbReference type="ARBA" id="ARBA00022450"/>
    </source>
</evidence>
<reference evidence="5 6" key="1">
    <citation type="submission" date="2018-01" db="EMBL/GenBank/DDBJ databases">
        <title>Co-occurrence of chitin degradation, pigmentation and bioactivity in marine Pseudoalteromonas.</title>
        <authorList>
            <person name="Paulsen S."/>
            <person name="Gram L."/>
            <person name="Machado H."/>
        </authorList>
    </citation>
    <scope>NUCLEOTIDE SEQUENCE [LARGE SCALE GENOMIC DNA]</scope>
    <source>
        <strain evidence="5 6">S1946</strain>
    </source>
</reference>
<dbReference type="PANTHER" id="PTHR45527:SF1">
    <property type="entry name" value="FATTY ACID SYNTHASE"/>
    <property type="match status" value="1"/>
</dbReference>
<dbReference type="SUPFAM" id="SSF52777">
    <property type="entry name" value="CoA-dependent acyltransferases"/>
    <property type="match status" value="4"/>
</dbReference>
<dbReference type="InterPro" id="IPR025110">
    <property type="entry name" value="AMP-bd_C"/>
</dbReference>
<dbReference type="Pfam" id="PF00550">
    <property type="entry name" value="PP-binding"/>
    <property type="match status" value="2"/>
</dbReference>
<dbReference type="RefSeq" id="WP_130244248.1">
    <property type="nucleotide sequence ID" value="NZ_PPUZ01000010.1"/>
</dbReference>
<feature type="domain" description="Carrier" evidence="4">
    <location>
        <begin position="1034"/>
        <end position="1109"/>
    </location>
</feature>
<dbReference type="InterPro" id="IPR006162">
    <property type="entry name" value="Ppantetheine_attach_site"/>
</dbReference>
<dbReference type="FunFam" id="3.40.50.980:FF:000002">
    <property type="entry name" value="Enterobactin synthetase component F"/>
    <property type="match status" value="1"/>
</dbReference>
<dbReference type="GO" id="GO:0003824">
    <property type="term" value="F:catalytic activity"/>
    <property type="evidence" value="ECO:0007669"/>
    <property type="project" value="InterPro"/>
</dbReference>
<proteinExistence type="predicted"/>
<dbReference type="Proteomes" id="UP000292345">
    <property type="component" value="Unassembled WGS sequence"/>
</dbReference>
<protein>
    <recommendedName>
        <fullName evidence="4">Carrier domain-containing protein</fullName>
    </recommendedName>
</protein>
<dbReference type="Pfam" id="PF00668">
    <property type="entry name" value="Condensation"/>
    <property type="match status" value="2"/>
</dbReference>
<organism evidence="5 6">
    <name type="scientific">Pseudoalteromonas rubra</name>
    <dbReference type="NCBI Taxonomy" id="43658"/>
    <lineage>
        <taxon>Bacteria</taxon>
        <taxon>Pseudomonadati</taxon>
        <taxon>Pseudomonadota</taxon>
        <taxon>Gammaproteobacteria</taxon>
        <taxon>Alteromonadales</taxon>
        <taxon>Pseudoalteromonadaceae</taxon>
        <taxon>Pseudoalteromonas</taxon>
    </lineage>
</organism>
<accession>A0A4Q7EJP2</accession>
<dbReference type="Pfam" id="PF18563">
    <property type="entry name" value="TubC_N"/>
    <property type="match status" value="1"/>
</dbReference>
<evidence type="ECO:0000256" key="1">
    <source>
        <dbReference type="ARBA" id="ARBA00001957"/>
    </source>
</evidence>
<dbReference type="GO" id="GO:0005737">
    <property type="term" value="C:cytoplasm"/>
    <property type="evidence" value="ECO:0007669"/>
    <property type="project" value="TreeGrafter"/>
</dbReference>